<reference evidence="6" key="1">
    <citation type="submission" date="2021-01" db="EMBL/GenBank/DDBJ databases">
        <title>Whole genome shotgun sequence of Sphaerimonospora thailandensis NBRC 107569.</title>
        <authorList>
            <person name="Komaki H."/>
            <person name="Tamura T."/>
        </authorList>
    </citation>
    <scope>NUCLEOTIDE SEQUENCE</scope>
    <source>
        <strain evidence="6">NBRC 107569</strain>
    </source>
</reference>
<dbReference type="SUPFAM" id="SSF161098">
    <property type="entry name" value="MetI-like"/>
    <property type="match status" value="1"/>
</dbReference>
<evidence type="ECO:0000313" key="7">
    <source>
        <dbReference type="Proteomes" id="UP000610966"/>
    </source>
</evidence>
<evidence type="ECO:0000256" key="5">
    <source>
        <dbReference type="SAM" id="Phobius"/>
    </source>
</evidence>
<dbReference type="InterPro" id="IPR035906">
    <property type="entry name" value="MetI-like_sf"/>
</dbReference>
<keyword evidence="3 5" id="KW-1133">Transmembrane helix</keyword>
<organism evidence="6 7">
    <name type="scientific">Sphaerimonospora thailandensis</name>
    <dbReference type="NCBI Taxonomy" id="795644"/>
    <lineage>
        <taxon>Bacteria</taxon>
        <taxon>Bacillati</taxon>
        <taxon>Actinomycetota</taxon>
        <taxon>Actinomycetes</taxon>
        <taxon>Streptosporangiales</taxon>
        <taxon>Streptosporangiaceae</taxon>
        <taxon>Sphaerimonospora</taxon>
    </lineage>
</organism>
<dbReference type="AlphaFoldDB" id="A0A8J3R9D7"/>
<evidence type="ECO:0008006" key="8">
    <source>
        <dbReference type="Google" id="ProtNLM"/>
    </source>
</evidence>
<name>A0A8J3R9D7_9ACTN</name>
<feature type="transmembrane region" description="Helical" evidence="5">
    <location>
        <begin position="66"/>
        <end position="85"/>
    </location>
</feature>
<gene>
    <name evidence="6" type="ORF">Mth01_06960</name>
</gene>
<dbReference type="Proteomes" id="UP000610966">
    <property type="component" value="Unassembled WGS sequence"/>
</dbReference>
<feature type="transmembrane region" description="Helical" evidence="5">
    <location>
        <begin position="29"/>
        <end position="54"/>
    </location>
</feature>
<keyword evidence="4 5" id="KW-0472">Membrane</keyword>
<comment type="caution">
    <text evidence="6">The sequence shown here is derived from an EMBL/GenBank/DDBJ whole genome shotgun (WGS) entry which is preliminary data.</text>
</comment>
<keyword evidence="7" id="KW-1185">Reference proteome</keyword>
<evidence type="ECO:0000313" key="6">
    <source>
        <dbReference type="EMBL" id="GIH68443.1"/>
    </source>
</evidence>
<comment type="subcellular location">
    <subcellularLocation>
        <location evidence="1">Membrane</location>
        <topology evidence="1">Multi-pass membrane protein</topology>
    </subcellularLocation>
</comment>
<evidence type="ECO:0000256" key="3">
    <source>
        <dbReference type="ARBA" id="ARBA00022989"/>
    </source>
</evidence>
<dbReference type="Gene3D" id="1.10.3720.10">
    <property type="entry name" value="MetI-like"/>
    <property type="match status" value="1"/>
</dbReference>
<evidence type="ECO:0000256" key="4">
    <source>
        <dbReference type="ARBA" id="ARBA00023136"/>
    </source>
</evidence>
<keyword evidence="2 5" id="KW-0812">Transmembrane</keyword>
<protein>
    <recommendedName>
        <fullName evidence="8">Binding-protein-dependent transport system inner membrane component</fullName>
    </recommendedName>
</protein>
<dbReference type="GO" id="GO:0016020">
    <property type="term" value="C:membrane"/>
    <property type="evidence" value="ECO:0007669"/>
    <property type="project" value="UniProtKB-SubCell"/>
</dbReference>
<sequence length="101" mass="11023">MNVIPATDELVGLHDYVEILTSAAFVARLAWTTVGTTVCVALHVGIGLGMALLLNRPMRMRSVYRALLGLGLINQLPSLVIAYLTSGHRPHRRCREGMKSP</sequence>
<evidence type="ECO:0000256" key="2">
    <source>
        <dbReference type="ARBA" id="ARBA00022692"/>
    </source>
</evidence>
<proteinExistence type="predicted"/>
<dbReference type="RefSeq" id="WP_204011112.1">
    <property type="nucleotide sequence ID" value="NZ_BOOG01000008.1"/>
</dbReference>
<evidence type="ECO:0000256" key="1">
    <source>
        <dbReference type="ARBA" id="ARBA00004141"/>
    </source>
</evidence>
<accession>A0A8J3R9D7</accession>
<dbReference type="EMBL" id="BOOG01000008">
    <property type="protein sequence ID" value="GIH68443.1"/>
    <property type="molecule type" value="Genomic_DNA"/>
</dbReference>